<dbReference type="InterPro" id="IPR002126">
    <property type="entry name" value="Cadherin-like_dom"/>
</dbReference>
<dbReference type="PROSITE" id="PS50093">
    <property type="entry name" value="PKD"/>
    <property type="match status" value="1"/>
</dbReference>
<dbReference type="GO" id="GO:0007156">
    <property type="term" value="P:homophilic cell adhesion via plasma membrane adhesion molecules"/>
    <property type="evidence" value="ECO:0007669"/>
    <property type="project" value="InterPro"/>
</dbReference>
<dbReference type="Pfam" id="PF18911">
    <property type="entry name" value="PKD_4"/>
    <property type="match status" value="1"/>
</dbReference>
<feature type="domain" description="Cadherin" evidence="2">
    <location>
        <begin position="20"/>
        <end position="122"/>
    </location>
</feature>
<accession>A0A381ZMF3</accession>
<name>A0A381ZMF3_9ZZZZ</name>
<dbReference type="EMBL" id="UINC01021926">
    <property type="protein sequence ID" value="SVA90508.1"/>
    <property type="molecule type" value="Genomic_DNA"/>
</dbReference>
<dbReference type="InterPro" id="IPR035986">
    <property type="entry name" value="PKD_dom_sf"/>
</dbReference>
<dbReference type="InterPro" id="IPR022409">
    <property type="entry name" value="PKD/Chitinase_dom"/>
</dbReference>
<dbReference type="CDD" id="cd00146">
    <property type="entry name" value="PKD"/>
    <property type="match status" value="1"/>
</dbReference>
<proteinExistence type="predicted"/>
<gene>
    <name evidence="3" type="ORF">METZ01_LOCUS143362</name>
</gene>
<organism evidence="3">
    <name type="scientific">marine metagenome</name>
    <dbReference type="NCBI Taxonomy" id="408172"/>
    <lineage>
        <taxon>unclassified sequences</taxon>
        <taxon>metagenomes</taxon>
        <taxon>ecological metagenomes</taxon>
    </lineage>
</organism>
<feature type="domain" description="PKD" evidence="1">
    <location>
        <begin position="56"/>
        <end position="104"/>
    </location>
</feature>
<dbReference type="Gene3D" id="2.60.40.10">
    <property type="entry name" value="Immunoglobulins"/>
    <property type="match status" value="1"/>
</dbReference>
<evidence type="ECO:0000313" key="3">
    <source>
        <dbReference type="EMBL" id="SVA90508.1"/>
    </source>
</evidence>
<reference evidence="3" key="1">
    <citation type="submission" date="2018-05" db="EMBL/GenBank/DDBJ databases">
        <authorList>
            <person name="Lanie J.A."/>
            <person name="Ng W.-L."/>
            <person name="Kazmierczak K.M."/>
            <person name="Andrzejewski T.M."/>
            <person name="Davidsen T.M."/>
            <person name="Wayne K.J."/>
            <person name="Tettelin H."/>
            <person name="Glass J.I."/>
            <person name="Rusch D."/>
            <person name="Podicherti R."/>
            <person name="Tsui H.-C.T."/>
            <person name="Winkler M.E."/>
        </authorList>
    </citation>
    <scope>NUCLEOTIDE SEQUENCE</scope>
</reference>
<dbReference type="PROSITE" id="PS50268">
    <property type="entry name" value="CADHERIN_2"/>
    <property type="match status" value="1"/>
</dbReference>
<protein>
    <recommendedName>
        <fullName evidence="4">PKD domain-containing protein</fullName>
    </recommendedName>
</protein>
<sequence length="270" mass="28816">MKKLLLAIFLFSMLFTAGCEDDESSVDPPTARFTYVVDEDNGLIVTFTNASLDADTYSWDFGDSESSTEMSPSHTYAADGEYTVTLTATNSGGSTSASETLTLTSVLTLADLNDTWKVAPEAGALAVGPSQGDGSWWSLSEADVTTRACFMDDKYTLNADGSFSIVMDGETWLEGFQGVDSDQCGAPVAPHDGSGSYTYEATETTLTLSGEGAFMGLPKANNAGELPNVDVPTSITYTIIEFVRDGAGKRLVLDIECGTGVWWRFTFVSQ</sequence>
<dbReference type="GO" id="GO:0016020">
    <property type="term" value="C:membrane"/>
    <property type="evidence" value="ECO:0007669"/>
    <property type="project" value="InterPro"/>
</dbReference>
<evidence type="ECO:0008006" key="4">
    <source>
        <dbReference type="Google" id="ProtNLM"/>
    </source>
</evidence>
<dbReference type="InterPro" id="IPR013783">
    <property type="entry name" value="Ig-like_fold"/>
</dbReference>
<dbReference type="AlphaFoldDB" id="A0A381ZMF3"/>
<dbReference type="InterPro" id="IPR000601">
    <property type="entry name" value="PKD_dom"/>
</dbReference>
<dbReference type="PROSITE" id="PS51257">
    <property type="entry name" value="PROKAR_LIPOPROTEIN"/>
    <property type="match status" value="1"/>
</dbReference>
<evidence type="ECO:0000259" key="1">
    <source>
        <dbReference type="PROSITE" id="PS50093"/>
    </source>
</evidence>
<dbReference type="SUPFAM" id="SSF49299">
    <property type="entry name" value="PKD domain"/>
    <property type="match status" value="1"/>
</dbReference>
<dbReference type="SMART" id="SM00089">
    <property type="entry name" value="PKD"/>
    <property type="match status" value="1"/>
</dbReference>
<evidence type="ECO:0000259" key="2">
    <source>
        <dbReference type="PROSITE" id="PS50268"/>
    </source>
</evidence>
<dbReference type="GO" id="GO:0005509">
    <property type="term" value="F:calcium ion binding"/>
    <property type="evidence" value="ECO:0007669"/>
    <property type="project" value="InterPro"/>
</dbReference>